<dbReference type="Proteomes" id="UP000274131">
    <property type="component" value="Unassembled WGS sequence"/>
</dbReference>
<organism evidence="3">
    <name type="scientific">Enterobius vermicularis</name>
    <name type="common">Human pinworm</name>
    <dbReference type="NCBI Taxonomy" id="51028"/>
    <lineage>
        <taxon>Eukaryota</taxon>
        <taxon>Metazoa</taxon>
        <taxon>Ecdysozoa</taxon>
        <taxon>Nematoda</taxon>
        <taxon>Chromadorea</taxon>
        <taxon>Rhabditida</taxon>
        <taxon>Spirurina</taxon>
        <taxon>Oxyuridomorpha</taxon>
        <taxon>Oxyuroidea</taxon>
        <taxon>Oxyuridae</taxon>
        <taxon>Enterobius</taxon>
    </lineage>
</organism>
<accession>A0A0N4VMF5</accession>
<name>A0A0N4VMF5_ENTVE</name>
<evidence type="ECO:0000313" key="1">
    <source>
        <dbReference type="EMBL" id="VDD96600.1"/>
    </source>
</evidence>
<dbReference type="AlphaFoldDB" id="A0A0N4VMF5"/>
<sequence length="241" mass="27088">MHKTGPENWQQLEFHNLLFLNLADDVVFHSTFLLFHDNCKVSVCTSDARLISGCDKSLEPKTWLTTRARGIWDWATVGQLPTGPHFCLKGNQATYSLEVDYHVHVTPKPSENETQSVVLLTKTVPDKNAIGNRTDCGTGNPQIHYCMMLCWLKNDMKLFIIDTALSSKNASYVANKIYDQLGTPSDTAVTVYSVNLDAVPQAQLNQQVYYGDPNYCSVYIGMETVGIPYLYEIQVVKVIKD</sequence>
<dbReference type="WBParaSite" id="EVEC_0001211301-mRNA-1">
    <property type="protein sequence ID" value="EVEC_0001211301-mRNA-1"/>
    <property type="gene ID" value="EVEC_0001211301"/>
</dbReference>
<keyword evidence="2" id="KW-1185">Reference proteome</keyword>
<protein>
    <submittedName>
        <fullName evidence="3">DUF4377 domain-containing protein</fullName>
    </submittedName>
</protein>
<reference evidence="1 2" key="2">
    <citation type="submission" date="2018-10" db="EMBL/GenBank/DDBJ databases">
        <authorList>
            <consortium name="Pathogen Informatics"/>
        </authorList>
    </citation>
    <scope>NUCLEOTIDE SEQUENCE [LARGE SCALE GENOMIC DNA]</scope>
</reference>
<evidence type="ECO:0000313" key="3">
    <source>
        <dbReference type="WBParaSite" id="EVEC_0001211301-mRNA-1"/>
    </source>
</evidence>
<gene>
    <name evidence="1" type="ORF">EVEC_LOCUS11351</name>
</gene>
<reference evidence="3" key="1">
    <citation type="submission" date="2017-02" db="UniProtKB">
        <authorList>
            <consortium name="WormBaseParasite"/>
        </authorList>
    </citation>
    <scope>IDENTIFICATION</scope>
</reference>
<evidence type="ECO:0000313" key="2">
    <source>
        <dbReference type="Proteomes" id="UP000274131"/>
    </source>
</evidence>
<proteinExistence type="predicted"/>
<dbReference type="OrthoDB" id="5824843at2759"/>
<dbReference type="EMBL" id="UXUI01011913">
    <property type="protein sequence ID" value="VDD96600.1"/>
    <property type="molecule type" value="Genomic_DNA"/>
</dbReference>